<keyword evidence="2" id="KW-1185">Reference proteome</keyword>
<comment type="caution">
    <text evidence="1">The sequence shown here is derived from an EMBL/GenBank/DDBJ whole genome shotgun (WGS) entry which is preliminary data.</text>
</comment>
<dbReference type="EMBL" id="AVOT02036455">
    <property type="protein sequence ID" value="MBW0530952.1"/>
    <property type="molecule type" value="Genomic_DNA"/>
</dbReference>
<reference evidence="1" key="1">
    <citation type="submission" date="2021-03" db="EMBL/GenBank/DDBJ databases">
        <title>Draft genome sequence of rust myrtle Austropuccinia psidii MF-1, a brazilian biotype.</title>
        <authorList>
            <person name="Quecine M.C."/>
            <person name="Pachon D.M.R."/>
            <person name="Bonatelli M.L."/>
            <person name="Correr F.H."/>
            <person name="Franceschini L.M."/>
            <person name="Leite T.F."/>
            <person name="Margarido G.R.A."/>
            <person name="Almeida C.A."/>
            <person name="Ferrarezi J.A."/>
            <person name="Labate C.A."/>
        </authorList>
    </citation>
    <scope>NUCLEOTIDE SEQUENCE</scope>
    <source>
        <strain evidence="1">MF-1</strain>
    </source>
</reference>
<protein>
    <submittedName>
        <fullName evidence="1">Uncharacterized protein</fullName>
    </submittedName>
</protein>
<dbReference type="Proteomes" id="UP000765509">
    <property type="component" value="Unassembled WGS sequence"/>
</dbReference>
<proteinExistence type="predicted"/>
<evidence type="ECO:0000313" key="2">
    <source>
        <dbReference type="Proteomes" id="UP000765509"/>
    </source>
</evidence>
<sequence>MHHFCSEIQWQYFWDQINLSQIKSSIHHHIQRRTFQLFSLSIPRWLPEDHLGPQPPGPAGVGLSILISTILGEILRVNQSFSRHQVFRIPWTTQLVHTGSNQVSGMALAQLSQFIFHCGNFSPTVQFSRCPELYWPNSDNTAG</sequence>
<evidence type="ECO:0000313" key="1">
    <source>
        <dbReference type="EMBL" id="MBW0530952.1"/>
    </source>
</evidence>
<accession>A0A9Q3I8H9</accession>
<name>A0A9Q3I8H9_9BASI</name>
<gene>
    <name evidence="1" type="ORF">O181_070667</name>
</gene>
<organism evidence="1 2">
    <name type="scientific">Austropuccinia psidii MF-1</name>
    <dbReference type="NCBI Taxonomy" id="1389203"/>
    <lineage>
        <taxon>Eukaryota</taxon>
        <taxon>Fungi</taxon>
        <taxon>Dikarya</taxon>
        <taxon>Basidiomycota</taxon>
        <taxon>Pucciniomycotina</taxon>
        <taxon>Pucciniomycetes</taxon>
        <taxon>Pucciniales</taxon>
        <taxon>Sphaerophragmiaceae</taxon>
        <taxon>Austropuccinia</taxon>
    </lineage>
</organism>
<dbReference type="AlphaFoldDB" id="A0A9Q3I8H9"/>